<accession>A0A1B6K2N2</accession>
<feature type="non-terminal residue" evidence="1">
    <location>
        <position position="1"/>
    </location>
</feature>
<evidence type="ECO:0000313" key="1">
    <source>
        <dbReference type="EMBL" id="JAT05691.1"/>
    </source>
</evidence>
<feature type="non-terminal residue" evidence="1">
    <location>
        <position position="270"/>
    </location>
</feature>
<gene>
    <name evidence="1" type="ORF">g.7782</name>
</gene>
<dbReference type="EMBL" id="GECU01002016">
    <property type="protein sequence ID" value="JAT05691.1"/>
    <property type="molecule type" value="Transcribed_RNA"/>
</dbReference>
<name>A0A1B6K2N2_9HEMI</name>
<protein>
    <submittedName>
        <fullName evidence="1">Uncharacterized protein</fullName>
    </submittedName>
</protein>
<organism evidence="1">
    <name type="scientific">Homalodisca liturata</name>
    <dbReference type="NCBI Taxonomy" id="320908"/>
    <lineage>
        <taxon>Eukaryota</taxon>
        <taxon>Metazoa</taxon>
        <taxon>Ecdysozoa</taxon>
        <taxon>Arthropoda</taxon>
        <taxon>Hexapoda</taxon>
        <taxon>Insecta</taxon>
        <taxon>Pterygota</taxon>
        <taxon>Neoptera</taxon>
        <taxon>Paraneoptera</taxon>
        <taxon>Hemiptera</taxon>
        <taxon>Auchenorrhyncha</taxon>
        <taxon>Membracoidea</taxon>
        <taxon>Cicadellidae</taxon>
        <taxon>Cicadellinae</taxon>
        <taxon>Proconiini</taxon>
        <taxon>Homalodisca</taxon>
    </lineage>
</organism>
<sequence>NHSVPQIMVHEDFKQDSTCEQTQSNVHRDLDETDECKVTNVVYELEIEQSITENHSTEDPKLLDNNEDLVEKNQSGTQITGHEDFNEDNTCVQTQCNAQKNLDESNECKVKPVCHELEIEHSITQDQSNEDHTVLENNEIVVEKNHSVPQIMVHEDFKQDSTCEQTQSNVHRDLDETDECKVTNVVYELEIEQSITENHSTEDPKLLDNNEDLVEKNQSGTQITGHEDFNEDNTCVQTQCNAQKNLDESNECKVKPVCHELEIEHSITQD</sequence>
<proteinExistence type="predicted"/>
<reference evidence="1" key="1">
    <citation type="submission" date="2015-11" db="EMBL/GenBank/DDBJ databases">
        <title>De novo transcriptome assembly of four potential Pierce s Disease insect vectors from Arizona vineyards.</title>
        <authorList>
            <person name="Tassone E.E."/>
        </authorList>
    </citation>
    <scope>NUCLEOTIDE SEQUENCE</scope>
</reference>
<dbReference type="AlphaFoldDB" id="A0A1B6K2N2"/>